<feature type="domain" description="IclR-ED" evidence="5">
    <location>
        <begin position="88"/>
        <end position="263"/>
    </location>
</feature>
<dbReference type="InterPro" id="IPR014757">
    <property type="entry name" value="Tscrpt_reg_IclR_C"/>
</dbReference>
<dbReference type="InterPro" id="IPR029016">
    <property type="entry name" value="GAF-like_dom_sf"/>
</dbReference>
<protein>
    <submittedName>
        <fullName evidence="6">Transcriptional regulator, IclR family</fullName>
    </submittedName>
</protein>
<gene>
    <name evidence="6" type="ORF">SAMN06265355_10291</name>
</gene>
<sequence>MGRLAERDSEARRQRRIANAPNAADFSEALARGLAVLSAFSAENRRLTQADLARELGLSRATVRRAVLTLEHLGYLAADGRAYELTPRILRLASGYLTSNVTSAVMQPVCDRVCARLQEACSVAVLDEADAVMVARSVPNRLIQVGSGIGYRTPAAVSSLGKVLLACLPPDESARGRAAIEAAGGSVDEEALDRIREDGYCYVANDVEAGAHSIAVPLRRWDDRVIAAIHVGCNIERFSAEVMRGEVLALLREAADELHAQLL</sequence>
<proteinExistence type="predicted"/>
<keyword evidence="1" id="KW-0805">Transcription regulation</keyword>
<evidence type="ECO:0000256" key="2">
    <source>
        <dbReference type="ARBA" id="ARBA00023125"/>
    </source>
</evidence>
<dbReference type="SMART" id="SM00419">
    <property type="entry name" value="HTH_CRP"/>
    <property type="match status" value="1"/>
</dbReference>
<accession>A0A238VN66</accession>
<evidence type="ECO:0000256" key="3">
    <source>
        <dbReference type="ARBA" id="ARBA00023163"/>
    </source>
</evidence>
<dbReference type="SMART" id="SM00346">
    <property type="entry name" value="HTH_ICLR"/>
    <property type="match status" value="1"/>
</dbReference>
<reference evidence="7" key="1">
    <citation type="submission" date="2017-06" db="EMBL/GenBank/DDBJ databases">
        <authorList>
            <person name="Varghese N."/>
            <person name="Submissions S."/>
        </authorList>
    </citation>
    <scope>NUCLEOTIDE SEQUENCE [LARGE SCALE GENOMIC DNA]</scope>
    <source>
        <strain evidence="7">DSM 44485</strain>
    </source>
</reference>
<dbReference type="Proteomes" id="UP000198420">
    <property type="component" value="Unassembled WGS sequence"/>
</dbReference>
<dbReference type="EMBL" id="FZNP01000002">
    <property type="protein sequence ID" value="SNR35621.1"/>
    <property type="molecule type" value="Genomic_DNA"/>
</dbReference>
<dbReference type="GO" id="GO:0003700">
    <property type="term" value="F:DNA-binding transcription factor activity"/>
    <property type="evidence" value="ECO:0007669"/>
    <property type="project" value="TreeGrafter"/>
</dbReference>
<dbReference type="SUPFAM" id="SSF46785">
    <property type="entry name" value="Winged helix' DNA-binding domain"/>
    <property type="match status" value="1"/>
</dbReference>
<evidence type="ECO:0000313" key="7">
    <source>
        <dbReference type="Proteomes" id="UP000198420"/>
    </source>
</evidence>
<dbReference type="SUPFAM" id="SSF55781">
    <property type="entry name" value="GAF domain-like"/>
    <property type="match status" value="1"/>
</dbReference>
<dbReference type="InterPro" id="IPR036390">
    <property type="entry name" value="WH_DNA-bd_sf"/>
</dbReference>
<dbReference type="GO" id="GO:0003677">
    <property type="term" value="F:DNA binding"/>
    <property type="evidence" value="ECO:0007669"/>
    <property type="project" value="UniProtKB-KW"/>
</dbReference>
<evidence type="ECO:0000256" key="1">
    <source>
        <dbReference type="ARBA" id="ARBA00023015"/>
    </source>
</evidence>
<dbReference type="InterPro" id="IPR012318">
    <property type="entry name" value="HTH_CRP"/>
</dbReference>
<evidence type="ECO:0000259" key="5">
    <source>
        <dbReference type="PROSITE" id="PS51078"/>
    </source>
</evidence>
<feature type="domain" description="HTH iclR-type" evidence="4">
    <location>
        <begin position="27"/>
        <end position="87"/>
    </location>
</feature>
<keyword evidence="2" id="KW-0238">DNA-binding</keyword>
<dbReference type="Gene3D" id="3.30.450.40">
    <property type="match status" value="1"/>
</dbReference>
<keyword evidence="3" id="KW-0804">Transcription</keyword>
<dbReference type="PROSITE" id="PS51078">
    <property type="entry name" value="ICLR_ED"/>
    <property type="match status" value="1"/>
</dbReference>
<dbReference type="GO" id="GO:0045892">
    <property type="term" value="P:negative regulation of DNA-templated transcription"/>
    <property type="evidence" value="ECO:0007669"/>
    <property type="project" value="TreeGrafter"/>
</dbReference>
<dbReference type="Gene3D" id="1.10.10.10">
    <property type="entry name" value="Winged helix-like DNA-binding domain superfamily/Winged helix DNA-binding domain"/>
    <property type="match status" value="1"/>
</dbReference>
<organism evidence="6 7">
    <name type="scientific">Actinomadura mexicana</name>
    <dbReference type="NCBI Taxonomy" id="134959"/>
    <lineage>
        <taxon>Bacteria</taxon>
        <taxon>Bacillati</taxon>
        <taxon>Actinomycetota</taxon>
        <taxon>Actinomycetes</taxon>
        <taxon>Streptosporangiales</taxon>
        <taxon>Thermomonosporaceae</taxon>
        <taxon>Actinomadura</taxon>
    </lineage>
</organism>
<dbReference type="AlphaFoldDB" id="A0A238VN66"/>
<dbReference type="Pfam" id="PF09339">
    <property type="entry name" value="HTH_IclR"/>
    <property type="match status" value="1"/>
</dbReference>
<evidence type="ECO:0000259" key="4">
    <source>
        <dbReference type="PROSITE" id="PS51077"/>
    </source>
</evidence>
<dbReference type="InterPro" id="IPR036388">
    <property type="entry name" value="WH-like_DNA-bd_sf"/>
</dbReference>
<dbReference type="PANTHER" id="PTHR30136:SF34">
    <property type="entry name" value="TRANSCRIPTIONAL REGULATOR"/>
    <property type="match status" value="1"/>
</dbReference>
<name>A0A238VN66_9ACTN</name>
<dbReference type="PANTHER" id="PTHR30136">
    <property type="entry name" value="HELIX-TURN-HELIX TRANSCRIPTIONAL REGULATOR, ICLR FAMILY"/>
    <property type="match status" value="1"/>
</dbReference>
<keyword evidence="7" id="KW-1185">Reference proteome</keyword>
<dbReference type="PROSITE" id="PS51077">
    <property type="entry name" value="HTH_ICLR"/>
    <property type="match status" value="1"/>
</dbReference>
<evidence type="ECO:0000313" key="6">
    <source>
        <dbReference type="EMBL" id="SNR35621.1"/>
    </source>
</evidence>
<dbReference type="InterPro" id="IPR050707">
    <property type="entry name" value="HTH_MetabolicPath_Reg"/>
</dbReference>
<dbReference type="InterPro" id="IPR005471">
    <property type="entry name" value="Tscrpt_reg_IclR_N"/>
</dbReference>
<dbReference type="Pfam" id="PF01614">
    <property type="entry name" value="IclR_C"/>
    <property type="match status" value="1"/>
</dbReference>